<evidence type="ECO:0000256" key="1">
    <source>
        <dbReference type="SAM" id="MobiDB-lite"/>
    </source>
</evidence>
<dbReference type="AlphaFoldDB" id="A0A9X6RND1"/>
<keyword evidence="3" id="KW-1185">Reference proteome</keyword>
<dbReference type="EMBL" id="MTYJ01000386">
    <property type="protein sequence ID" value="OWA54258.1"/>
    <property type="molecule type" value="Genomic_DNA"/>
</dbReference>
<sequence>MVKRLVQKGPFDPSIGRSEWRHTTIADRSPFQKRQDKVRPVVVSVDESGRLDEVVVHIVPRVGGRLPNPDQPTVVTI</sequence>
<evidence type="ECO:0000313" key="3">
    <source>
        <dbReference type="Proteomes" id="UP000192578"/>
    </source>
</evidence>
<name>A0A9X6RND1_HYPEX</name>
<gene>
    <name evidence="2" type="ORF">BV898_18669</name>
</gene>
<protein>
    <submittedName>
        <fullName evidence="2">Uncharacterized protein</fullName>
    </submittedName>
</protein>
<evidence type="ECO:0000313" key="2">
    <source>
        <dbReference type="EMBL" id="OWA54258.1"/>
    </source>
</evidence>
<feature type="region of interest" description="Disordered" evidence="1">
    <location>
        <begin position="1"/>
        <end position="33"/>
    </location>
</feature>
<accession>A0A9X6RND1</accession>
<reference evidence="3" key="1">
    <citation type="submission" date="2017-01" db="EMBL/GenBank/DDBJ databases">
        <title>Comparative genomics of anhydrobiosis in the tardigrade Hypsibius dujardini.</title>
        <authorList>
            <person name="Yoshida Y."/>
            <person name="Koutsovoulos G."/>
            <person name="Laetsch D."/>
            <person name="Stevens L."/>
            <person name="Kumar S."/>
            <person name="Horikawa D."/>
            <person name="Ishino K."/>
            <person name="Komine S."/>
            <person name="Tomita M."/>
            <person name="Blaxter M."/>
            <person name="Arakawa K."/>
        </authorList>
    </citation>
    <scope>NUCLEOTIDE SEQUENCE [LARGE SCALE GENOMIC DNA]</scope>
    <source>
        <strain evidence="3">Z151</strain>
    </source>
</reference>
<organism evidence="2 3">
    <name type="scientific">Hypsibius exemplaris</name>
    <name type="common">Freshwater tardigrade</name>
    <dbReference type="NCBI Taxonomy" id="2072580"/>
    <lineage>
        <taxon>Eukaryota</taxon>
        <taxon>Metazoa</taxon>
        <taxon>Ecdysozoa</taxon>
        <taxon>Tardigrada</taxon>
        <taxon>Eutardigrada</taxon>
        <taxon>Parachela</taxon>
        <taxon>Hypsibioidea</taxon>
        <taxon>Hypsibiidae</taxon>
        <taxon>Hypsibius</taxon>
    </lineage>
</organism>
<dbReference type="Proteomes" id="UP000192578">
    <property type="component" value="Unassembled WGS sequence"/>
</dbReference>
<proteinExistence type="predicted"/>
<comment type="caution">
    <text evidence="2">The sequence shown here is derived from an EMBL/GenBank/DDBJ whole genome shotgun (WGS) entry which is preliminary data.</text>
</comment>